<protein>
    <submittedName>
        <fullName evidence="1">Uncharacterized protein</fullName>
    </submittedName>
</protein>
<organism evidence="1 2">
    <name type="scientific">Neorhizobium galegae bv. officinalis bv. officinalis str. HAMBI 1141</name>
    <dbReference type="NCBI Taxonomy" id="1028801"/>
    <lineage>
        <taxon>Bacteria</taxon>
        <taxon>Pseudomonadati</taxon>
        <taxon>Pseudomonadota</taxon>
        <taxon>Alphaproteobacteria</taxon>
        <taxon>Hyphomicrobiales</taxon>
        <taxon>Rhizobiaceae</taxon>
        <taxon>Rhizobium/Agrobacterium group</taxon>
        <taxon>Neorhizobium</taxon>
    </lineage>
</organism>
<dbReference type="KEGG" id="ngl:RG1141_PA04180"/>
<sequence>MEERLIAYQIGNRIVTSSLPLEPLVDEADHRGKCPERNLRLSTVTKTLARRGRL</sequence>
<reference evidence="2" key="1">
    <citation type="journal article" date="2014" name="BMC Genomics">
        <title>Genome sequencing of two Neorhizobium galegae strains reveals a noeT gene responsible for the unusual acetylation of the nodulation factors.</title>
        <authorList>
            <person name="Osterman J."/>
            <person name="Marsh J."/>
            <person name="Laine P.K."/>
            <person name="Zeng Z."/>
            <person name="Alatalo E."/>
            <person name="Sullivan J.T."/>
            <person name="Young J.P."/>
            <person name="Thomas-Oates J."/>
            <person name="Paulin L."/>
            <person name="Lindstrom K."/>
        </authorList>
    </citation>
    <scope>NUCLEOTIDE SEQUENCE [LARGE SCALE GENOMIC DNA]</scope>
    <source>
        <strain evidence="2">HAMBI 1141</strain>
        <plasmid evidence="2">II</plasmid>
    </source>
</reference>
<name>A0A068TFS8_NEOGA</name>
<evidence type="ECO:0000313" key="1">
    <source>
        <dbReference type="EMBL" id="CDN57253.1"/>
    </source>
</evidence>
<geneLocation type="plasmid" evidence="2">
    <name>II</name>
</geneLocation>
<keyword evidence="1" id="KW-0614">Plasmid</keyword>
<dbReference type="HOGENOM" id="CLU_3045762_0_0_5"/>
<evidence type="ECO:0000313" key="2">
    <source>
        <dbReference type="Proteomes" id="UP000028186"/>
    </source>
</evidence>
<dbReference type="Proteomes" id="UP000028186">
    <property type="component" value="Plasmid pHAMBI1141a"/>
</dbReference>
<accession>A0A068TFS8</accession>
<dbReference type="EMBL" id="HG938356">
    <property type="protein sequence ID" value="CDN57253.1"/>
    <property type="molecule type" value="Genomic_DNA"/>
</dbReference>
<gene>
    <name evidence="1" type="ORF">RG1141_PA04180</name>
</gene>
<dbReference type="AlphaFoldDB" id="A0A068TFS8"/>
<proteinExistence type="predicted"/>
<dbReference type="PATRIC" id="fig|1028801.3.peg.5013"/>